<dbReference type="Proteomes" id="UP000031523">
    <property type="component" value="Chromosome"/>
</dbReference>
<reference evidence="1 2" key="1">
    <citation type="submission" date="2015-01" db="EMBL/GenBank/DDBJ databases">
        <title>Enhanced salinomycin production by adjusting the supply of polyketide extender units in Streptomyce albus DSM 41398.</title>
        <authorList>
            <person name="Lu C."/>
        </authorList>
    </citation>
    <scope>NUCLEOTIDE SEQUENCE [LARGE SCALE GENOMIC DNA]</scope>
    <source>
        <strain evidence="2">ATCC 21838 / DSM 41398 / FERM P-419 / JCM 4703 / NBRC 107858</strain>
    </source>
</reference>
<accession>A0A0B5EYE0</accession>
<gene>
    <name evidence="1" type="ORF">SLNWT_2746</name>
</gene>
<proteinExistence type="predicted"/>
<evidence type="ECO:0008006" key="3">
    <source>
        <dbReference type="Google" id="ProtNLM"/>
    </source>
</evidence>
<name>A0A0B5EYE0_STRA4</name>
<dbReference type="AlphaFoldDB" id="A0A0B5EYE0"/>
<dbReference type="EMBL" id="CP010519">
    <property type="protein sequence ID" value="AJE83122.1"/>
    <property type="molecule type" value="Genomic_DNA"/>
</dbReference>
<organism evidence="1 2">
    <name type="scientific">Streptomyces albus (strain ATCC 21838 / DSM 41398 / FERM P-419 / JCM 4703 / NBRC 107858)</name>
    <dbReference type="NCBI Taxonomy" id="1081613"/>
    <lineage>
        <taxon>Bacteria</taxon>
        <taxon>Bacillati</taxon>
        <taxon>Actinomycetota</taxon>
        <taxon>Actinomycetes</taxon>
        <taxon>Kitasatosporales</taxon>
        <taxon>Streptomycetaceae</taxon>
        <taxon>Streptomyces</taxon>
    </lineage>
</organism>
<sequence length="189" mass="20588">MDWGTLVATASGGLLAVTGTVLADYLRHHHEDDRGLEERRRALYLDFIAAAGACHTRLREIAQHPATTADRDTDSRAALNDAGIYEARERLYIDATTAVAGAGQSLFEHLRALQRAVAGGAAQDSAAFHEAYHPYLDSVWRYRVAVRRELEGRSLTPAAFGWQSWDGRDRCPSCWERAAEPGLGGGPAG</sequence>
<evidence type="ECO:0000313" key="2">
    <source>
        <dbReference type="Proteomes" id="UP000031523"/>
    </source>
</evidence>
<dbReference type="KEGG" id="sals:SLNWT_2746"/>
<keyword evidence="2" id="KW-1185">Reference proteome</keyword>
<protein>
    <recommendedName>
        <fullName evidence="3">CchlQ</fullName>
    </recommendedName>
</protein>
<evidence type="ECO:0000313" key="1">
    <source>
        <dbReference type="EMBL" id="AJE83122.1"/>
    </source>
</evidence>